<reference evidence="1 2" key="1">
    <citation type="submission" date="2017-02" db="EMBL/GenBank/DDBJ databases">
        <authorList>
            <person name="Peterson S.W."/>
        </authorList>
    </citation>
    <scope>NUCLEOTIDE SEQUENCE [LARGE SCALE GENOMIC DNA]</scope>
    <source>
        <strain evidence="1 2">DSM 22323</strain>
    </source>
</reference>
<dbReference type="STRING" id="619805.SAMN05660477_02710"/>
<accession>A0A1T5GC69</accession>
<dbReference type="RefSeq" id="WP_079667894.1">
    <property type="nucleotide sequence ID" value="NZ_FUYZ01000011.1"/>
</dbReference>
<protein>
    <submittedName>
        <fullName evidence="1">Uncharacterized protein</fullName>
    </submittedName>
</protein>
<sequence length="221" mass="24634">MKKLLVVTSILSLTYIDAQVGINTTSPTRTLHVQGNLRVANLQNVSEDAAFDRILVSDTNGNVDYASRSSFLPNTGVGAVDKESYSEIYNNTSANGLPDRRLKCGKFFFIFDTGTDSNVKLGLNEKPAASVNIYMNMEQNWNNGFQFYQGTNATNGVDAPFTFTTSNYDVAQEFKSARLDSYEQNVMTFQYPGDADIYRLTIYKVQHTGTSYDFVSACEKF</sequence>
<dbReference type="AlphaFoldDB" id="A0A1T5GC69"/>
<dbReference type="Proteomes" id="UP000191112">
    <property type="component" value="Unassembled WGS sequence"/>
</dbReference>
<organism evidence="1 2">
    <name type="scientific">Soonwooa buanensis</name>
    <dbReference type="NCBI Taxonomy" id="619805"/>
    <lineage>
        <taxon>Bacteria</taxon>
        <taxon>Pseudomonadati</taxon>
        <taxon>Bacteroidota</taxon>
        <taxon>Flavobacteriia</taxon>
        <taxon>Flavobacteriales</taxon>
        <taxon>Weeksellaceae</taxon>
        <taxon>Chryseobacterium group</taxon>
        <taxon>Soonwooa</taxon>
    </lineage>
</organism>
<dbReference type="EMBL" id="FUYZ01000011">
    <property type="protein sequence ID" value="SKC06038.1"/>
    <property type="molecule type" value="Genomic_DNA"/>
</dbReference>
<proteinExistence type="predicted"/>
<gene>
    <name evidence="1" type="ORF">SAMN05660477_02710</name>
</gene>
<name>A0A1T5GC69_9FLAO</name>
<evidence type="ECO:0000313" key="2">
    <source>
        <dbReference type="Proteomes" id="UP000191112"/>
    </source>
</evidence>
<dbReference type="OrthoDB" id="1234557at2"/>
<evidence type="ECO:0000313" key="1">
    <source>
        <dbReference type="EMBL" id="SKC06038.1"/>
    </source>
</evidence>
<keyword evidence="2" id="KW-1185">Reference proteome</keyword>